<feature type="region of interest" description="Disordered" evidence="1">
    <location>
        <begin position="56"/>
        <end position="129"/>
    </location>
</feature>
<protein>
    <recommendedName>
        <fullName evidence="5">Filamentous hemagglutinin</fullName>
    </recommendedName>
</protein>
<evidence type="ECO:0000256" key="1">
    <source>
        <dbReference type="SAM" id="MobiDB-lite"/>
    </source>
</evidence>
<reference evidence="3 4" key="1">
    <citation type="submission" date="2016-11" db="EMBL/GenBank/DDBJ databases">
        <title>Draft Genome Sequences of Nine Cyanobacterial Strains from Diverse Habitats.</title>
        <authorList>
            <person name="Zhu T."/>
            <person name="Hou S."/>
            <person name="Lu X."/>
            <person name="Hess W.R."/>
        </authorList>
    </citation>
    <scope>NUCLEOTIDE SEQUENCE [LARGE SCALE GENOMIC DNA]</scope>
    <source>
        <strain evidence="3 4">NIES-30</strain>
    </source>
</reference>
<dbReference type="EMBL" id="MRCG01000003">
    <property type="protein sequence ID" value="OKH49476.1"/>
    <property type="molecule type" value="Genomic_DNA"/>
</dbReference>
<evidence type="ECO:0000256" key="2">
    <source>
        <dbReference type="SAM" id="SignalP"/>
    </source>
</evidence>
<dbReference type="OrthoDB" id="583451at2"/>
<name>A0A1U7J841_9CYAN</name>
<evidence type="ECO:0008006" key="5">
    <source>
        <dbReference type="Google" id="ProtNLM"/>
    </source>
</evidence>
<feature type="chain" id="PRO_5010557143" description="Filamentous hemagglutinin" evidence="2">
    <location>
        <begin position="26"/>
        <end position="129"/>
    </location>
</feature>
<accession>A0A1U7J841</accession>
<keyword evidence="4" id="KW-1185">Reference proteome</keyword>
<evidence type="ECO:0000313" key="3">
    <source>
        <dbReference type="EMBL" id="OKH49476.1"/>
    </source>
</evidence>
<dbReference type="Proteomes" id="UP000185557">
    <property type="component" value="Unassembled WGS sequence"/>
</dbReference>
<evidence type="ECO:0000313" key="4">
    <source>
        <dbReference type="Proteomes" id="UP000185557"/>
    </source>
</evidence>
<comment type="caution">
    <text evidence="3">The sequence shown here is derived from an EMBL/GenBank/DDBJ whole genome shotgun (WGS) entry which is preliminary data.</text>
</comment>
<feature type="compositionally biased region" description="Polar residues" evidence="1">
    <location>
        <begin position="73"/>
        <end position="106"/>
    </location>
</feature>
<feature type="signal peptide" evidence="2">
    <location>
        <begin position="1"/>
        <end position="25"/>
    </location>
</feature>
<keyword evidence="2" id="KW-0732">Signal</keyword>
<dbReference type="AlphaFoldDB" id="A0A1U7J841"/>
<dbReference type="RefSeq" id="WP_073607583.1">
    <property type="nucleotide sequence ID" value="NZ_MRCG01000003.1"/>
</dbReference>
<gene>
    <name evidence="3" type="ORF">NIES30_06415</name>
</gene>
<proteinExistence type="predicted"/>
<sequence>MKQRHGAFSLLGAAAISTLALPVFANTDTQQTGTQSATIDGSNNQVIQVINQVNISHPGLGRGLGNNDRRGTVQGTVQDSSQSATVDGNGNSVYQETNQINQQRTSGRAEPGRGNGRGQQRGHDRDRDD</sequence>
<organism evidence="3 4">
    <name type="scientific">Phormidium tenue NIES-30</name>
    <dbReference type="NCBI Taxonomy" id="549789"/>
    <lineage>
        <taxon>Bacteria</taxon>
        <taxon>Bacillati</taxon>
        <taxon>Cyanobacteriota</taxon>
        <taxon>Cyanophyceae</taxon>
        <taxon>Oscillatoriophycideae</taxon>
        <taxon>Oscillatoriales</taxon>
        <taxon>Oscillatoriaceae</taxon>
        <taxon>Phormidium</taxon>
    </lineage>
</organism>